<reference evidence="2 3" key="1">
    <citation type="submission" date="2023-05" db="EMBL/GenBank/DDBJ databases">
        <title>Novel species of genus Flectobacillus isolated from stream in China.</title>
        <authorList>
            <person name="Lu H."/>
        </authorList>
    </citation>
    <scope>NUCLEOTIDE SEQUENCE [LARGE SCALE GENOMIC DNA]</scope>
    <source>
        <strain evidence="2 3">KCTC 42575</strain>
    </source>
</reference>
<protein>
    <submittedName>
        <fullName evidence="2">Uncharacterized protein</fullName>
    </submittedName>
</protein>
<name>A0ABT6YGF5_9BACT</name>
<proteinExistence type="predicted"/>
<feature type="coiled-coil region" evidence="1">
    <location>
        <begin position="39"/>
        <end position="77"/>
    </location>
</feature>
<dbReference type="RefSeq" id="WP_283346513.1">
    <property type="nucleotide sequence ID" value="NZ_JASHIF010000027.1"/>
</dbReference>
<gene>
    <name evidence="2" type="ORF">QM524_23660</name>
</gene>
<evidence type="ECO:0000313" key="3">
    <source>
        <dbReference type="Proteomes" id="UP001236507"/>
    </source>
</evidence>
<evidence type="ECO:0000313" key="2">
    <source>
        <dbReference type="EMBL" id="MDI9862241.1"/>
    </source>
</evidence>
<dbReference type="EMBL" id="JASHIF010000027">
    <property type="protein sequence ID" value="MDI9862241.1"/>
    <property type="molecule type" value="Genomic_DNA"/>
</dbReference>
<accession>A0ABT6YGF5</accession>
<sequence length="104" mass="12444">MELKIINLRDLNSRENQDIVEIINEVMSQKFNHSANKAVQHIIRTYKRQEQEIKELREKLQELKKSSEEELEEKDKSIEYLVSGINGFNRFMNVAQFLKEVHKI</sequence>
<keyword evidence="1" id="KW-0175">Coiled coil</keyword>
<comment type="caution">
    <text evidence="2">The sequence shown here is derived from an EMBL/GenBank/DDBJ whole genome shotgun (WGS) entry which is preliminary data.</text>
</comment>
<keyword evidence="3" id="KW-1185">Reference proteome</keyword>
<evidence type="ECO:0000256" key="1">
    <source>
        <dbReference type="SAM" id="Coils"/>
    </source>
</evidence>
<organism evidence="2 3">
    <name type="scientific">Flectobacillus roseus</name>
    <dbReference type="NCBI Taxonomy" id="502259"/>
    <lineage>
        <taxon>Bacteria</taxon>
        <taxon>Pseudomonadati</taxon>
        <taxon>Bacteroidota</taxon>
        <taxon>Cytophagia</taxon>
        <taxon>Cytophagales</taxon>
        <taxon>Flectobacillaceae</taxon>
        <taxon>Flectobacillus</taxon>
    </lineage>
</organism>
<dbReference type="Proteomes" id="UP001236507">
    <property type="component" value="Unassembled WGS sequence"/>
</dbReference>